<evidence type="ECO:0000256" key="14">
    <source>
        <dbReference type="ARBA" id="ARBA00052049"/>
    </source>
</evidence>
<protein>
    <recommendedName>
        <fullName evidence="16">Flavonoid-6-hydroxylase</fullName>
    </recommendedName>
</protein>
<dbReference type="InterPro" id="IPR050651">
    <property type="entry name" value="Plant_Cytochrome_P450_Monoox"/>
</dbReference>
<dbReference type="EMBL" id="FX983075">
    <property type="protein sequence ID" value="BAX34700.1"/>
    <property type="molecule type" value="mRNA"/>
</dbReference>
<evidence type="ECO:0000256" key="7">
    <source>
        <dbReference type="ARBA" id="ARBA00023002"/>
    </source>
</evidence>
<keyword evidence="10" id="KW-0472">Membrane</keyword>
<dbReference type="InterPro" id="IPR001128">
    <property type="entry name" value="Cyt_P450"/>
</dbReference>
<comment type="catalytic activity">
    <reaction evidence="13">
        <text>genkwanin + reduced [NADPH--hemoprotein reductase] + O2 = scutellarein 7-methyl ether + oxidized [NADPH--hemoprotein reductase] + H2O</text>
        <dbReference type="Rhea" id="RHEA:73427"/>
        <dbReference type="Rhea" id="RHEA-COMP:11964"/>
        <dbReference type="Rhea" id="RHEA-COMP:11965"/>
        <dbReference type="ChEBI" id="CHEBI:15377"/>
        <dbReference type="ChEBI" id="CHEBI:15379"/>
        <dbReference type="ChEBI" id="CHEBI:57618"/>
        <dbReference type="ChEBI" id="CHEBI:58210"/>
        <dbReference type="ChEBI" id="CHEBI:192700"/>
        <dbReference type="ChEBI" id="CHEBI:192701"/>
    </reaction>
    <physiologicalReaction direction="left-to-right" evidence="13">
        <dbReference type="Rhea" id="RHEA:73428"/>
    </physiologicalReaction>
</comment>
<dbReference type="Pfam" id="PF00067">
    <property type="entry name" value="p450"/>
    <property type="match status" value="1"/>
</dbReference>
<keyword evidence="5 17" id="KW-0479">Metal-binding</keyword>
<evidence type="ECO:0000256" key="18">
    <source>
        <dbReference type="RuleBase" id="RU000461"/>
    </source>
</evidence>
<keyword evidence="7 18" id="KW-0560">Oxidoreductase</keyword>
<dbReference type="PANTHER" id="PTHR47947">
    <property type="entry name" value="CYTOCHROME P450 82C3-RELATED"/>
    <property type="match status" value="1"/>
</dbReference>
<keyword evidence="3 17" id="KW-0349">Heme</keyword>
<evidence type="ECO:0000256" key="5">
    <source>
        <dbReference type="ARBA" id="ARBA00022723"/>
    </source>
</evidence>
<feature type="binding site" description="axial binding residue" evidence="17">
    <location>
        <position position="466"/>
    </location>
    <ligand>
        <name>heme</name>
        <dbReference type="ChEBI" id="CHEBI:30413"/>
    </ligand>
    <ligandPart>
        <name>Fe</name>
        <dbReference type="ChEBI" id="CHEBI:18248"/>
    </ligandPart>
</feature>
<evidence type="ECO:0000256" key="9">
    <source>
        <dbReference type="ARBA" id="ARBA00023033"/>
    </source>
</evidence>
<evidence type="ECO:0000313" key="19">
    <source>
        <dbReference type="EMBL" id="BAX34700.1"/>
    </source>
</evidence>
<evidence type="ECO:0000256" key="2">
    <source>
        <dbReference type="ARBA" id="ARBA00004167"/>
    </source>
</evidence>
<comment type="cofactor">
    <cofactor evidence="1 17">
        <name>heme</name>
        <dbReference type="ChEBI" id="CHEBI:30413"/>
    </cofactor>
</comment>
<comment type="similarity">
    <text evidence="18">Belongs to the cytochrome P450 family.</text>
</comment>
<dbReference type="GO" id="GO:0005506">
    <property type="term" value="F:iron ion binding"/>
    <property type="evidence" value="ECO:0007669"/>
    <property type="project" value="InterPro"/>
</dbReference>
<keyword evidence="9 18" id="KW-0503">Monooxygenase</keyword>
<dbReference type="PRINTS" id="PR00463">
    <property type="entry name" value="EP450I"/>
</dbReference>
<evidence type="ECO:0000256" key="6">
    <source>
        <dbReference type="ARBA" id="ARBA00022989"/>
    </source>
</evidence>
<reference evidence="19" key="1">
    <citation type="journal article" date="2017" name="Sci. Rep.">
        <title>Elucidation of terpenoid metabolism in Scoparia dulcis by RNA-seq analysis.</title>
        <authorList>
            <person name="Yamamura Y."/>
            <person name="Kurosaki F."/>
            <person name="Lee J.B."/>
        </authorList>
    </citation>
    <scope>NUCLEOTIDE SEQUENCE</scope>
    <source>
        <tissue evidence="19">Mixture of leaf and root</tissue>
    </source>
</reference>
<evidence type="ECO:0000256" key="1">
    <source>
        <dbReference type="ARBA" id="ARBA00001971"/>
    </source>
</evidence>
<dbReference type="Gene3D" id="1.10.630.10">
    <property type="entry name" value="Cytochrome P450"/>
    <property type="match status" value="1"/>
</dbReference>
<dbReference type="InterPro" id="IPR017972">
    <property type="entry name" value="Cyt_P450_CS"/>
</dbReference>
<evidence type="ECO:0000256" key="4">
    <source>
        <dbReference type="ARBA" id="ARBA00022692"/>
    </source>
</evidence>
<proteinExistence type="evidence at transcript level"/>
<dbReference type="GO" id="GO:0016705">
    <property type="term" value="F:oxidoreductase activity, acting on paired donors, with incorporation or reduction of molecular oxygen"/>
    <property type="evidence" value="ECO:0007669"/>
    <property type="project" value="InterPro"/>
</dbReference>
<comment type="pathway">
    <text evidence="11">Flavonoid metabolism.</text>
</comment>
<dbReference type="PRINTS" id="PR00385">
    <property type="entry name" value="P450"/>
</dbReference>
<dbReference type="PANTHER" id="PTHR47947:SF26">
    <property type="entry name" value="CYTOCHROME P450"/>
    <property type="match status" value="1"/>
</dbReference>
<dbReference type="PROSITE" id="PS00086">
    <property type="entry name" value="CYTOCHROME_P450"/>
    <property type="match status" value="1"/>
</dbReference>
<evidence type="ECO:0000256" key="11">
    <source>
        <dbReference type="ARBA" id="ARBA00034479"/>
    </source>
</evidence>
<evidence type="ECO:0000256" key="13">
    <source>
        <dbReference type="ARBA" id="ARBA00051691"/>
    </source>
</evidence>
<evidence type="ECO:0000256" key="16">
    <source>
        <dbReference type="ARBA" id="ARBA00067499"/>
    </source>
</evidence>
<dbReference type="SUPFAM" id="SSF48264">
    <property type="entry name" value="Cytochrome P450"/>
    <property type="match status" value="1"/>
</dbReference>
<evidence type="ECO:0000256" key="12">
    <source>
        <dbReference type="ARBA" id="ARBA00050930"/>
    </source>
</evidence>
<name>A0A1W7HBS8_SCODU</name>
<dbReference type="InterPro" id="IPR002401">
    <property type="entry name" value="Cyt_P450_E_grp-I"/>
</dbReference>
<comment type="subcellular location">
    <subcellularLocation>
        <location evidence="2">Membrane</location>
        <topology evidence="2">Single-pass membrane protein</topology>
    </subcellularLocation>
</comment>
<evidence type="ECO:0000256" key="17">
    <source>
        <dbReference type="PIRSR" id="PIRSR602401-1"/>
    </source>
</evidence>
<comment type="catalytic activity">
    <reaction evidence="15">
        <text>apigenin 4',7-dimethyl ether + reduced [NADPH--hemoprotein reductase] + O2 = ladanein + oxidized [NADPH--hemoprotein reductase] + H2O + H(+)</text>
        <dbReference type="Rhea" id="RHEA:73435"/>
        <dbReference type="Rhea" id="RHEA-COMP:11964"/>
        <dbReference type="Rhea" id="RHEA-COMP:11965"/>
        <dbReference type="ChEBI" id="CHEBI:2769"/>
        <dbReference type="ChEBI" id="CHEBI:15377"/>
        <dbReference type="ChEBI" id="CHEBI:15378"/>
        <dbReference type="ChEBI" id="CHEBI:15379"/>
        <dbReference type="ChEBI" id="CHEBI:57618"/>
        <dbReference type="ChEBI" id="CHEBI:58210"/>
        <dbReference type="ChEBI" id="CHEBI:192702"/>
    </reaction>
    <physiologicalReaction direction="left-to-right" evidence="15">
        <dbReference type="Rhea" id="RHEA:73436"/>
    </physiologicalReaction>
</comment>
<keyword evidence="6" id="KW-1133">Transmembrane helix</keyword>
<evidence type="ECO:0000256" key="15">
    <source>
        <dbReference type="ARBA" id="ARBA00052216"/>
    </source>
</evidence>
<sequence length="527" mass="59267">MESMLSLTIWITLLSGVITLSLLLCSFSRGKSTNTKKPCKQAPEAAGGWPLIGHLSALSGPELPHITLSKMAEKYGPIFRIRMGVYSGLVVSSSEIAKECLTTNDQSFSRRPKTAALKHMGYNFAMFGFSFSNSYWREVRKISISKLLSNQKVAMLGNAREIEVWALIQKVYESCGSGVRLVDMKKCFGDLNFNFMVRIIAGGTMMEKEVNLGERENLRKVVGEFFKMMGVFTISDMLPFLEWLDHNFGGMHKALKRTGRAMDDLMQGWLDDHKTKRKINGGFRQGEEDFMDQMLDVADSVAQELPELNFDADTINKATCQTMILGGTDTMTVSLTWALSFLLNNRSILKKTQDELDKIVGRQRQVKESDIEQLVYIQAILKETMRLQAPIPITARECIEDCEIAGFHVPSGTRLFLNTWKIHRDPKIWPDPLDFKPDRFLNSHSEIDVRGQDFELLPFGGGRRVCPGVSFSLQLMQLTLASLLHGFDITTPSNEPVDMTGSFGITNVKATALEVFLKPRLSPELYV</sequence>
<accession>A0A1W7HBS8</accession>
<dbReference type="AlphaFoldDB" id="A0A1W7HBS8"/>
<dbReference type="InterPro" id="IPR036396">
    <property type="entry name" value="Cyt_P450_sf"/>
</dbReference>
<comment type="catalytic activity">
    <reaction evidence="14">
        <text>(2S)-naringenin 4',7-dimethyl ether + reduced [NADPH--hemoprotein reductase] + O2 = (2S)-carthamidin-4',7-dimethyl ether + oxidized [NADPH--hemoprotein reductase] + H2O + H(+)</text>
        <dbReference type="Rhea" id="RHEA:73439"/>
        <dbReference type="Rhea" id="RHEA-COMP:11964"/>
        <dbReference type="Rhea" id="RHEA-COMP:11965"/>
        <dbReference type="ChEBI" id="CHEBI:15377"/>
        <dbReference type="ChEBI" id="CHEBI:15378"/>
        <dbReference type="ChEBI" id="CHEBI:15379"/>
        <dbReference type="ChEBI" id="CHEBI:57618"/>
        <dbReference type="ChEBI" id="CHEBI:58210"/>
        <dbReference type="ChEBI" id="CHEBI:192816"/>
        <dbReference type="ChEBI" id="CHEBI:192817"/>
    </reaction>
    <physiologicalReaction direction="left-to-right" evidence="14">
        <dbReference type="Rhea" id="RHEA:73440"/>
    </physiologicalReaction>
</comment>
<dbReference type="GO" id="GO:0004497">
    <property type="term" value="F:monooxygenase activity"/>
    <property type="evidence" value="ECO:0007669"/>
    <property type="project" value="UniProtKB-KW"/>
</dbReference>
<dbReference type="GO" id="GO:0020037">
    <property type="term" value="F:heme binding"/>
    <property type="evidence" value="ECO:0007669"/>
    <property type="project" value="InterPro"/>
</dbReference>
<keyword evidence="4" id="KW-0812">Transmembrane</keyword>
<keyword evidence="8 17" id="KW-0408">Iron</keyword>
<dbReference type="GO" id="GO:0016020">
    <property type="term" value="C:membrane"/>
    <property type="evidence" value="ECO:0007669"/>
    <property type="project" value="UniProtKB-SubCell"/>
</dbReference>
<evidence type="ECO:0000256" key="8">
    <source>
        <dbReference type="ARBA" id="ARBA00023004"/>
    </source>
</evidence>
<comment type="catalytic activity">
    <reaction evidence="12">
        <text>(2S)-sakuranetin + reduced [NADPH--hemoprotein reductase] + O2 = (2S)-7-methylcarthamidin + oxidized [NADPH--hemoprotein reductase] + H2O + H(+)</text>
        <dbReference type="Rhea" id="RHEA:73431"/>
        <dbReference type="Rhea" id="RHEA-COMP:11964"/>
        <dbReference type="Rhea" id="RHEA-COMP:11965"/>
        <dbReference type="ChEBI" id="CHEBI:15377"/>
        <dbReference type="ChEBI" id="CHEBI:15378"/>
        <dbReference type="ChEBI" id="CHEBI:15379"/>
        <dbReference type="ChEBI" id="CHEBI:28927"/>
        <dbReference type="ChEBI" id="CHEBI:57618"/>
        <dbReference type="ChEBI" id="CHEBI:58210"/>
        <dbReference type="ChEBI" id="CHEBI:192815"/>
    </reaction>
    <physiologicalReaction direction="left-to-right" evidence="12">
        <dbReference type="Rhea" id="RHEA:73432"/>
    </physiologicalReaction>
</comment>
<evidence type="ECO:0000256" key="10">
    <source>
        <dbReference type="ARBA" id="ARBA00023136"/>
    </source>
</evidence>
<dbReference type="FunFam" id="1.10.630.10:FF:000026">
    <property type="entry name" value="Cytochrome P450 82C4"/>
    <property type="match status" value="1"/>
</dbReference>
<organism evidence="19">
    <name type="scientific">Scoparia dulcis</name>
    <name type="common">Sweet broom</name>
    <name type="synonym">Capraria dulcis</name>
    <dbReference type="NCBI Taxonomy" id="107240"/>
    <lineage>
        <taxon>Eukaryota</taxon>
        <taxon>Viridiplantae</taxon>
        <taxon>Streptophyta</taxon>
        <taxon>Embryophyta</taxon>
        <taxon>Tracheophyta</taxon>
        <taxon>Spermatophyta</taxon>
        <taxon>Magnoliopsida</taxon>
        <taxon>eudicotyledons</taxon>
        <taxon>Gunneridae</taxon>
        <taxon>Pentapetalae</taxon>
        <taxon>asterids</taxon>
        <taxon>lamiids</taxon>
        <taxon>Lamiales</taxon>
        <taxon>Plantaginaceae</taxon>
        <taxon>Gratioleae</taxon>
        <taxon>Scoparia</taxon>
    </lineage>
</organism>
<evidence type="ECO:0000256" key="3">
    <source>
        <dbReference type="ARBA" id="ARBA00022617"/>
    </source>
</evidence>